<name>A0A2T3JTD1_PHOPO</name>
<dbReference type="CDD" id="cd05400">
    <property type="entry name" value="NT_2-5OAS_ClassI-CCAase"/>
    <property type="match status" value="1"/>
</dbReference>
<dbReference type="GO" id="GO:0046872">
    <property type="term" value="F:metal ion binding"/>
    <property type="evidence" value="ECO:0007669"/>
    <property type="project" value="UniProtKB-KW"/>
</dbReference>
<sequence>MSTQSKFIKFHDKIKLSREDCEYKDAREKDDSILKAIKTSLKDEGYPVIDNFLQGSMSTSTGVKNRGEDFDIDRAVVIAFDDSPDDPIKVKKIVLKVLEDRGFKNAKIKKPCVTADYISKNLHIDIPIYRECNGNYELAIGKKNSGDDSKEWSASDPKGLKEWINDASLYTGSANKKLEQYKRIVRYLKRWRDNKFSTAVAKKVFSISLTVMAKEQFKPSLDDNNKANDLVALRDTVNDMLHADYFSYQGNEQYRVRVTLPKSPWRNIFYGSSLNTGTQFYNKLTTLKNKLDKAIEETDLTKQCKILNEVFGDDFEVPSSSSTIRKATYSTAGASGTSQGA</sequence>
<accession>A0A2T3JTD1</accession>
<evidence type="ECO:0000313" key="5">
    <source>
        <dbReference type="Proteomes" id="UP000241618"/>
    </source>
</evidence>
<evidence type="ECO:0000313" key="3">
    <source>
        <dbReference type="EMBL" id="PSU52422.1"/>
    </source>
</evidence>
<dbReference type="GO" id="GO:0009117">
    <property type="term" value="P:nucleotide metabolic process"/>
    <property type="evidence" value="ECO:0007669"/>
    <property type="project" value="UniProtKB-KW"/>
</dbReference>
<protein>
    <submittedName>
        <fullName evidence="3">Nucleotidyltransferase</fullName>
    </submittedName>
</protein>
<comment type="caution">
    <text evidence="3">The sequence shown here is derived from an EMBL/GenBank/DDBJ whole genome shotgun (WGS) entry which is preliminary data.</text>
</comment>
<reference evidence="4 5" key="1">
    <citation type="submission" date="2018-03" db="EMBL/GenBank/DDBJ databases">
        <title>Whole genome sequencing of Histamine producing bacteria.</title>
        <authorList>
            <person name="Butler K."/>
        </authorList>
    </citation>
    <scope>NUCLEOTIDE SEQUENCE [LARGE SCALE GENOMIC DNA]</scope>
    <source>
        <strain evidence="3 5">FS-6.1</strain>
        <strain evidence="2 4">FS-6.2</strain>
    </source>
</reference>
<evidence type="ECO:0000313" key="2">
    <source>
        <dbReference type="EMBL" id="PSU21254.1"/>
    </source>
</evidence>
<keyword evidence="4" id="KW-1185">Reference proteome</keyword>
<evidence type="ECO:0000256" key="1">
    <source>
        <dbReference type="ARBA" id="ARBA00023118"/>
    </source>
</evidence>
<dbReference type="GO" id="GO:0051607">
    <property type="term" value="P:defense response to virus"/>
    <property type="evidence" value="ECO:0007669"/>
    <property type="project" value="UniProtKB-KW"/>
</dbReference>
<gene>
    <name evidence="3" type="ORF">C9J18_09785</name>
    <name evidence="2" type="ORF">CTM96_18315</name>
</gene>
<organism evidence="3 5">
    <name type="scientific">Photobacterium phosphoreum</name>
    <dbReference type="NCBI Taxonomy" id="659"/>
    <lineage>
        <taxon>Bacteria</taxon>
        <taxon>Pseudomonadati</taxon>
        <taxon>Pseudomonadota</taxon>
        <taxon>Gammaproteobacteria</taxon>
        <taxon>Vibrionales</taxon>
        <taxon>Vibrionaceae</taxon>
        <taxon>Photobacterium</taxon>
    </lineage>
</organism>
<dbReference type="Proteomes" id="UP000241618">
    <property type="component" value="Unassembled WGS sequence"/>
</dbReference>
<keyword evidence="1" id="KW-0051">Antiviral defense</keyword>
<dbReference type="GO" id="GO:0016779">
    <property type="term" value="F:nucleotidyltransferase activity"/>
    <property type="evidence" value="ECO:0007669"/>
    <property type="project" value="UniProtKB-KW"/>
</dbReference>
<dbReference type="RefSeq" id="WP_107191176.1">
    <property type="nucleotide sequence ID" value="NZ_PYMN01000026.1"/>
</dbReference>
<dbReference type="InterPro" id="IPR006116">
    <property type="entry name" value="NT_2-5OAS_ClassI-CCAase"/>
</dbReference>
<dbReference type="EMBL" id="PYMO01000026">
    <property type="protein sequence ID" value="PSU21254.1"/>
    <property type="molecule type" value="Genomic_DNA"/>
</dbReference>
<proteinExistence type="predicted"/>
<dbReference type="Proteomes" id="UP000241405">
    <property type="component" value="Unassembled WGS sequence"/>
</dbReference>
<dbReference type="Pfam" id="PF18144">
    <property type="entry name" value="SMODS"/>
    <property type="match status" value="1"/>
</dbReference>
<dbReference type="GO" id="GO:0005524">
    <property type="term" value="F:ATP binding"/>
    <property type="evidence" value="ECO:0007669"/>
    <property type="project" value="UniProtKB-KW"/>
</dbReference>
<dbReference type="EMBL" id="PYMP01000007">
    <property type="protein sequence ID" value="PSU52422.1"/>
    <property type="molecule type" value="Genomic_DNA"/>
</dbReference>
<evidence type="ECO:0000313" key="4">
    <source>
        <dbReference type="Proteomes" id="UP000241405"/>
    </source>
</evidence>
<keyword evidence="3" id="KW-0808">Transferase</keyword>
<dbReference type="AlphaFoldDB" id="A0A2T3JTD1"/>